<protein>
    <submittedName>
        <fullName evidence="1">Uncharacterized protein</fullName>
    </submittedName>
</protein>
<proteinExistence type="predicted"/>
<gene>
    <name evidence="1" type="ORF">LPTSP2_37510</name>
</gene>
<dbReference type="Proteomes" id="UP000245206">
    <property type="component" value="Unassembled WGS sequence"/>
</dbReference>
<accession>A0A2P2DIK3</accession>
<dbReference type="RefSeq" id="WP_135358411.1">
    <property type="nucleotide sequence ID" value="NZ_BFAZ01000012.1"/>
</dbReference>
<comment type="caution">
    <text evidence="1">The sequence shown here is derived from an EMBL/GenBank/DDBJ whole genome shotgun (WGS) entry which is preliminary data.</text>
</comment>
<name>A0A2P2DIK3_9LEPT</name>
<evidence type="ECO:0000313" key="1">
    <source>
        <dbReference type="EMBL" id="GBF44448.1"/>
    </source>
</evidence>
<sequence>MNSQIIEELDHFIRTSIGIDYSDEKTIARLKGEYCEEFFDFSDHFQSELKKEKYAEFLQNFDKYAPLVFEKYKIKPESTSWTDPNFSRIFYYFSQIIPDNEINLDLCRVFFYSINSLSAHLNPGDCNYTIEDLAERGKLHMILEYCEDALIYLWENDANYFYDRLEEHFSFCEENFPENIDAFKGTELYQNWLEDRNHE</sequence>
<dbReference type="AlphaFoldDB" id="A0A2P2DIK3"/>
<keyword evidence="2" id="KW-1185">Reference proteome</keyword>
<reference evidence="2" key="1">
    <citation type="journal article" date="2019" name="Microbiol. Immunol.">
        <title>Molecular and phenotypic characterization of Leptospira johnsonii sp. nov., Leptospira ellinghausenii sp. nov. and Leptospira ryugenii sp. nov. isolated from soil and water in Japan.</title>
        <authorList>
            <person name="Masuzawa T."/>
            <person name="Saito M."/>
            <person name="Nakao R."/>
            <person name="Nikaido Y."/>
            <person name="Matsumoto M."/>
            <person name="Ogawa M."/>
            <person name="Yokoyama M."/>
            <person name="Hidaka Y."/>
            <person name="Tomita J."/>
            <person name="Sakakibara K."/>
            <person name="Suzuki K."/>
            <person name="Yasuda S."/>
            <person name="Sato H."/>
            <person name="Yamaguchi M."/>
            <person name="Yoshida S.I."/>
            <person name="Koizumi N."/>
            <person name="Kawamura Y."/>
        </authorList>
    </citation>
    <scope>NUCLEOTIDE SEQUENCE [LARGE SCALE GENOMIC DNA]</scope>
    <source>
        <strain evidence="2">E18</strain>
    </source>
</reference>
<organism evidence="1 2">
    <name type="scientific">Leptospira ellinghausenii</name>
    <dbReference type="NCBI Taxonomy" id="1917822"/>
    <lineage>
        <taxon>Bacteria</taxon>
        <taxon>Pseudomonadati</taxon>
        <taxon>Spirochaetota</taxon>
        <taxon>Spirochaetia</taxon>
        <taxon>Leptospirales</taxon>
        <taxon>Leptospiraceae</taxon>
        <taxon>Leptospira</taxon>
    </lineage>
</organism>
<evidence type="ECO:0000313" key="2">
    <source>
        <dbReference type="Proteomes" id="UP000245206"/>
    </source>
</evidence>
<dbReference type="EMBL" id="BFAZ01000012">
    <property type="protein sequence ID" value="GBF44448.1"/>
    <property type="molecule type" value="Genomic_DNA"/>
</dbReference>